<dbReference type="InterPro" id="IPR001031">
    <property type="entry name" value="Thioesterase"/>
</dbReference>
<dbReference type="Pfam" id="PF00975">
    <property type="entry name" value="Thioesterase"/>
    <property type="match status" value="1"/>
</dbReference>
<proteinExistence type="predicted"/>
<keyword evidence="3" id="KW-1185">Reference proteome</keyword>
<evidence type="ECO:0000313" key="2">
    <source>
        <dbReference type="EMBL" id="KAL1584812.1"/>
    </source>
</evidence>
<dbReference type="GeneID" id="96008127"/>
<dbReference type="AlphaFoldDB" id="A0AB34KM84"/>
<gene>
    <name evidence="2" type="ORF">WHR41_06684</name>
</gene>
<dbReference type="Proteomes" id="UP000803884">
    <property type="component" value="Unassembled WGS sequence"/>
</dbReference>
<organism evidence="2 3">
    <name type="scientific">Cladosporium halotolerans</name>
    <dbReference type="NCBI Taxonomy" id="1052096"/>
    <lineage>
        <taxon>Eukaryota</taxon>
        <taxon>Fungi</taxon>
        <taxon>Dikarya</taxon>
        <taxon>Ascomycota</taxon>
        <taxon>Pezizomycotina</taxon>
        <taxon>Dothideomycetes</taxon>
        <taxon>Dothideomycetidae</taxon>
        <taxon>Cladosporiales</taxon>
        <taxon>Cladosporiaceae</taxon>
        <taxon>Cladosporium</taxon>
    </lineage>
</organism>
<dbReference type="Gene3D" id="3.40.50.1820">
    <property type="entry name" value="alpha/beta hydrolase"/>
    <property type="match status" value="1"/>
</dbReference>
<dbReference type="SUPFAM" id="SSF53474">
    <property type="entry name" value="alpha/beta-Hydrolases"/>
    <property type="match status" value="1"/>
</dbReference>
<reference evidence="2 3" key="1">
    <citation type="journal article" date="2020" name="Microbiol. Resour. Announc.">
        <title>Draft Genome Sequence of a Cladosporium Species Isolated from the Mesophotic Ascidian Didemnum maculosum.</title>
        <authorList>
            <person name="Gioti A."/>
            <person name="Siaperas R."/>
            <person name="Nikolaivits E."/>
            <person name="Le Goff G."/>
            <person name="Ouazzani J."/>
            <person name="Kotoulas G."/>
            <person name="Topakas E."/>
        </authorList>
    </citation>
    <scope>NUCLEOTIDE SEQUENCE [LARGE SCALE GENOMIC DNA]</scope>
    <source>
        <strain evidence="2 3">TM138-S3</strain>
    </source>
</reference>
<evidence type="ECO:0000259" key="1">
    <source>
        <dbReference type="Pfam" id="PF00975"/>
    </source>
</evidence>
<dbReference type="InterPro" id="IPR029058">
    <property type="entry name" value="AB_hydrolase_fold"/>
</dbReference>
<dbReference type="RefSeq" id="XP_069227918.1">
    <property type="nucleotide sequence ID" value="XM_069375289.1"/>
</dbReference>
<feature type="domain" description="Thioesterase" evidence="1">
    <location>
        <begin position="13"/>
        <end position="122"/>
    </location>
</feature>
<name>A0AB34KM84_9PEZI</name>
<sequence>METISRSRSGKAPLVLIHDGGGTTASYHALKNLDRDIYGIENPLFYASKPWKGGIRAMARAYSALIELELGQTSVLLGGWSFGGLVALEMVEVLHDEYAIHVQGVLLLDSVCPSSWKHSAALNDSHIASNLYASCLSSKLLVMSMMKHSALMAEQWQPPQWQGSILDSGELGCCCPGMLSAPEVMAVSSRSGPLVVLVRCLDRLSPGDKAAARVDSSRNCETLGWEHARPGLVSYTLQCSANHFNLFSKEYVRETTDKIREALMVMEDHGDY</sequence>
<dbReference type="EMBL" id="JAAQHG020000023">
    <property type="protein sequence ID" value="KAL1584812.1"/>
    <property type="molecule type" value="Genomic_DNA"/>
</dbReference>
<accession>A0AB34KM84</accession>
<protein>
    <recommendedName>
        <fullName evidence="1">Thioesterase domain-containing protein</fullName>
    </recommendedName>
</protein>
<comment type="caution">
    <text evidence="2">The sequence shown here is derived from an EMBL/GenBank/DDBJ whole genome shotgun (WGS) entry which is preliminary data.</text>
</comment>
<evidence type="ECO:0000313" key="3">
    <source>
        <dbReference type="Proteomes" id="UP000803884"/>
    </source>
</evidence>